<gene>
    <name evidence="1" type="ORF">XBI1_330003</name>
</gene>
<dbReference type="EMBL" id="CBTB010000239">
    <property type="protein sequence ID" value="CDH34555.1"/>
    <property type="molecule type" value="Genomic_DNA"/>
</dbReference>
<sequence>MVTFFSKELTLSFATLTLCSTAVTVFGAVSAEVDTAGAASVALENNTSNAATDNFKLFIIYVL</sequence>
<organism evidence="1">
    <name type="scientific">Xenorhabdus bovienii str. Intermedium</name>
    <dbReference type="NCBI Taxonomy" id="1379677"/>
    <lineage>
        <taxon>Bacteria</taxon>
        <taxon>Pseudomonadati</taxon>
        <taxon>Pseudomonadota</taxon>
        <taxon>Gammaproteobacteria</taxon>
        <taxon>Enterobacterales</taxon>
        <taxon>Morganellaceae</taxon>
        <taxon>Xenorhabdus</taxon>
    </lineage>
</organism>
<dbReference type="Proteomes" id="UP000028480">
    <property type="component" value="Unassembled WGS sequence"/>
</dbReference>
<evidence type="ECO:0000313" key="1">
    <source>
        <dbReference type="EMBL" id="CDH34555.1"/>
    </source>
</evidence>
<comment type="caution">
    <text evidence="1">The sequence shown here is derived from an EMBL/GenBank/DDBJ whole genome shotgun (WGS) entry which is preliminary data.</text>
</comment>
<accession>A0A077QMI0</accession>
<dbReference type="AlphaFoldDB" id="A0A077QMI0"/>
<dbReference type="HOGENOM" id="CLU_2884894_0_0_6"/>
<name>A0A077QMI0_XENBV</name>
<proteinExistence type="predicted"/>
<reference evidence="1" key="1">
    <citation type="submission" date="2013-07" db="EMBL/GenBank/DDBJ databases">
        <title>Sub-species coevolution in mutualistic symbiosis.</title>
        <authorList>
            <person name="Murfin K."/>
            <person name="Klassen J."/>
            <person name="Lee M."/>
            <person name="Forst S."/>
            <person name="Stock P."/>
            <person name="Goodrich-Blair H."/>
        </authorList>
    </citation>
    <scope>NUCLEOTIDE SEQUENCE [LARGE SCALE GENOMIC DNA]</scope>
    <source>
        <strain evidence="1">Intermedium</strain>
    </source>
</reference>
<protein>
    <submittedName>
        <fullName evidence="1">Uncharacterized protein</fullName>
    </submittedName>
</protein>